<dbReference type="AlphaFoldDB" id="A0A8T2PTP3"/>
<organism evidence="2 3">
    <name type="scientific">Albula glossodonta</name>
    <name type="common">roundjaw bonefish</name>
    <dbReference type="NCBI Taxonomy" id="121402"/>
    <lineage>
        <taxon>Eukaryota</taxon>
        <taxon>Metazoa</taxon>
        <taxon>Chordata</taxon>
        <taxon>Craniata</taxon>
        <taxon>Vertebrata</taxon>
        <taxon>Euteleostomi</taxon>
        <taxon>Actinopterygii</taxon>
        <taxon>Neopterygii</taxon>
        <taxon>Teleostei</taxon>
        <taxon>Albuliformes</taxon>
        <taxon>Albulidae</taxon>
        <taxon>Albula</taxon>
    </lineage>
</organism>
<evidence type="ECO:0000313" key="2">
    <source>
        <dbReference type="EMBL" id="KAG9354709.1"/>
    </source>
</evidence>
<feature type="region of interest" description="Disordered" evidence="1">
    <location>
        <begin position="1"/>
        <end position="75"/>
    </location>
</feature>
<evidence type="ECO:0000313" key="3">
    <source>
        <dbReference type="Proteomes" id="UP000824540"/>
    </source>
</evidence>
<comment type="caution">
    <text evidence="2">The sequence shown here is derived from an EMBL/GenBank/DDBJ whole genome shotgun (WGS) entry which is preliminary data.</text>
</comment>
<protein>
    <submittedName>
        <fullName evidence="2">Uncharacterized protein</fullName>
    </submittedName>
</protein>
<accession>A0A8T2PTP3</accession>
<gene>
    <name evidence="2" type="ORF">JZ751_001422</name>
</gene>
<reference evidence="2" key="1">
    <citation type="thesis" date="2021" institute="BYU ScholarsArchive" country="Provo, UT, USA">
        <title>Applications of and Algorithms for Genome Assembly and Genomic Analyses with an Emphasis on Marine Teleosts.</title>
        <authorList>
            <person name="Pickett B.D."/>
        </authorList>
    </citation>
    <scope>NUCLEOTIDE SEQUENCE</scope>
    <source>
        <strain evidence="2">HI-2016</strain>
    </source>
</reference>
<proteinExistence type="predicted"/>
<dbReference type="Proteomes" id="UP000824540">
    <property type="component" value="Unassembled WGS sequence"/>
</dbReference>
<sequence length="75" mass="8017">MLIGCSGAEDPAAPDGGPLVYTPPTCRLLPKPVEDKSESNRTGHNSARAHIPEHLSTEDNLWLDNTSQPCPYCSG</sequence>
<evidence type="ECO:0000256" key="1">
    <source>
        <dbReference type="SAM" id="MobiDB-lite"/>
    </source>
</evidence>
<dbReference type="EMBL" id="JAFBMS010000002">
    <property type="protein sequence ID" value="KAG9354709.1"/>
    <property type="molecule type" value="Genomic_DNA"/>
</dbReference>
<feature type="compositionally biased region" description="Basic and acidic residues" evidence="1">
    <location>
        <begin position="32"/>
        <end position="41"/>
    </location>
</feature>
<keyword evidence="3" id="KW-1185">Reference proteome</keyword>
<name>A0A8T2PTP3_9TELE</name>